<evidence type="ECO:0000256" key="2">
    <source>
        <dbReference type="ARBA" id="ARBA00038471"/>
    </source>
</evidence>
<evidence type="ECO:0000313" key="6">
    <source>
        <dbReference type="EMBL" id="KAK7303686.1"/>
    </source>
</evidence>
<dbReference type="EMBL" id="JAYKXN010000003">
    <property type="protein sequence ID" value="KAK7303686.1"/>
    <property type="molecule type" value="Genomic_DNA"/>
</dbReference>
<evidence type="ECO:0000256" key="3">
    <source>
        <dbReference type="SAM" id="MobiDB-lite"/>
    </source>
</evidence>
<keyword evidence="1 4" id="KW-0732">Signal</keyword>
<feature type="domain" description="Pectinesterase inhibitor" evidence="5">
    <location>
        <begin position="99"/>
        <end position="242"/>
    </location>
</feature>
<dbReference type="PANTHER" id="PTHR31080:SF68">
    <property type="entry name" value="PLANT INVERTASE_PECTIN METHYLESTERASE INHIBITOR SUPERFAMILY PROTEIN"/>
    <property type="match status" value="1"/>
</dbReference>
<dbReference type="SMART" id="SM00856">
    <property type="entry name" value="PMEI"/>
    <property type="match status" value="1"/>
</dbReference>
<sequence>MNNIKNKLMILLCLAALGKCTTAHDSPTAQPPKTSISPKASEFLDSKPPNSEAPNNNDDNDDDDDEKPGSGVLTDIFKGTLRGHAITMPGFINPQQPSQVDDRVRQICSHTDYPDICVSTVPPFISHKDHFDVMKVLEASIMACSTQTKFALNMVEKHVGSSARIEAVLADCKEEYNAALVNLGRAMDAIPTRDLGTVTVMLSAVMADVSTCENGFEELKLGSPLANHEGIVTITASNCLSIASLIPH</sequence>
<dbReference type="SUPFAM" id="SSF101148">
    <property type="entry name" value="Plant invertase/pectin methylesterase inhibitor"/>
    <property type="match status" value="1"/>
</dbReference>
<feature type="compositionally biased region" description="Polar residues" evidence="3">
    <location>
        <begin position="23"/>
        <end position="38"/>
    </location>
</feature>
<keyword evidence="7" id="KW-1185">Reference proteome</keyword>
<dbReference type="InterPro" id="IPR051955">
    <property type="entry name" value="PME_Inhibitor"/>
</dbReference>
<reference evidence="6 7" key="1">
    <citation type="submission" date="2024-01" db="EMBL/GenBank/DDBJ databases">
        <title>The genomes of 5 underutilized Papilionoideae crops provide insights into root nodulation and disease resistance.</title>
        <authorList>
            <person name="Yuan L."/>
        </authorList>
    </citation>
    <scope>NUCLEOTIDE SEQUENCE [LARGE SCALE GENOMIC DNA]</scope>
    <source>
        <strain evidence="6">LY-2023</strain>
        <tissue evidence="6">Leaf</tissue>
    </source>
</reference>
<dbReference type="InterPro" id="IPR035513">
    <property type="entry name" value="Invertase/methylesterase_inhib"/>
</dbReference>
<dbReference type="GO" id="GO:0004857">
    <property type="term" value="F:enzyme inhibitor activity"/>
    <property type="evidence" value="ECO:0007669"/>
    <property type="project" value="InterPro"/>
</dbReference>
<evidence type="ECO:0000256" key="4">
    <source>
        <dbReference type="SAM" id="SignalP"/>
    </source>
</evidence>
<evidence type="ECO:0000256" key="1">
    <source>
        <dbReference type="ARBA" id="ARBA00022729"/>
    </source>
</evidence>
<organism evidence="6 7">
    <name type="scientific">Clitoria ternatea</name>
    <name type="common">Butterfly pea</name>
    <dbReference type="NCBI Taxonomy" id="43366"/>
    <lineage>
        <taxon>Eukaryota</taxon>
        <taxon>Viridiplantae</taxon>
        <taxon>Streptophyta</taxon>
        <taxon>Embryophyta</taxon>
        <taxon>Tracheophyta</taxon>
        <taxon>Spermatophyta</taxon>
        <taxon>Magnoliopsida</taxon>
        <taxon>eudicotyledons</taxon>
        <taxon>Gunneridae</taxon>
        <taxon>Pentapetalae</taxon>
        <taxon>rosids</taxon>
        <taxon>fabids</taxon>
        <taxon>Fabales</taxon>
        <taxon>Fabaceae</taxon>
        <taxon>Papilionoideae</taxon>
        <taxon>50 kb inversion clade</taxon>
        <taxon>NPAAA clade</taxon>
        <taxon>indigoferoid/millettioid clade</taxon>
        <taxon>Phaseoleae</taxon>
        <taxon>Clitoria</taxon>
    </lineage>
</organism>
<dbReference type="Gene3D" id="1.20.140.40">
    <property type="entry name" value="Invertase/pectin methylesterase inhibitor family protein"/>
    <property type="match status" value="1"/>
</dbReference>
<evidence type="ECO:0000313" key="7">
    <source>
        <dbReference type="Proteomes" id="UP001359559"/>
    </source>
</evidence>
<comment type="caution">
    <text evidence="6">The sequence shown here is derived from an EMBL/GenBank/DDBJ whole genome shotgun (WGS) entry which is preliminary data.</text>
</comment>
<gene>
    <name evidence="6" type="ORF">RJT34_14599</name>
</gene>
<proteinExistence type="inferred from homology"/>
<feature type="signal peptide" evidence="4">
    <location>
        <begin position="1"/>
        <end position="23"/>
    </location>
</feature>
<accession>A0AAN9JSS7</accession>
<name>A0AAN9JSS7_CLITE</name>
<dbReference type="InterPro" id="IPR006501">
    <property type="entry name" value="Pectinesterase_inhib_dom"/>
</dbReference>
<dbReference type="PANTHER" id="PTHR31080">
    <property type="entry name" value="PECTINESTERASE INHIBITOR-LIKE"/>
    <property type="match status" value="1"/>
</dbReference>
<dbReference type="NCBIfam" id="TIGR01614">
    <property type="entry name" value="PME_inhib"/>
    <property type="match status" value="1"/>
</dbReference>
<dbReference type="CDD" id="cd15800">
    <property type="entry name" value="PMEI-like_2"/>
    <property type="match status" value="1"/>
</dbReference>
<dbReference type="AlphaFoldDB" id="A0AAN9JSS7"/>
<dbReference type="Proteomes" id="UP001359559">
    <property type="component" value="Unassembled WGS sequence"/>
</dbReference>
<evidence type="ECO:0000259" key="5">
    <source>
        <dbReference type="SMART" id="SM00856"/>
    </source>
</evidence>
<protein>
    <recommendedName>
        <fullName evidence="5">Pectinesterase inhibitor domain-containing protein</fullName>
    </recommendedName>
</protein>
<feature type="region of interest" description="Disordered" evidence="3">
    <location>
        <begin position="23"/>
        <end position="74"/>
    </location>
</feature>
<dbReference type="Pfam" id="PF04043">
    <property type="entry name" value="PMEI"/>
    <property type="match status" value="1"/>
</dbReference>
<comment type="similarity">
    <text evidence="2">Belongs to the PMEI family.</text>
</comment>
<feature type="chain" id="PRO_5042912120" description="Pectinesterase inhibitor domain-containing protein" evidence="4">
    <location>
        <begin position="24"/>
        <end position="248"/>
    </location>
</feature>